<dbReference type="InterPro" id="IPR009003">
    <property type="entry name" value="Peptidase_S1_PA"/>
</dbReference>
<gene>
    <name evidence="3" type="ORF">ODALV1_LOCUS30747</name>
</gene>
<dbReference type="InterPro" id="IPR018114">
    <property type="entry name" value="TRYPSIN_HIS"/>
</dbReference>
<dbReference type="SMART" id="SM00020">
    <property type="entry name" value="Tryp_SPc"/>
    <property type="match status" value="1"/>
</dbReference>
<dbReference type="InterPro" id="IPR001314">
    <property type="entry name" value="Peptidase_S1A"/>
</dbReference>
<dbReference type="PRINTS" id="PR00722">
    <property type="entry name" value="CHYMOTRYPSIN"/>
</dbReference>
<dbReference type="Proteomes" id="UP001642540">
    <property type="component" value="Unassembled WGS sequence"/>
</dbReference>
<dbReference type="CDD" id="cd00190">
    <property type="entry name" value="Tryp_SPc"/>
    <property type="match status" value="1"/>
</dbReference>
<dbReference type="SUPFAM" id="SSF50494">
    <property type="entry name" value="Trypsin-like serine proteases"/>
    <property type="match status" value="1"/>
</dbReference>
<dbReference type="PROSITE" id="PS00134">
    <property type="entry name" value="TRYPSIN_HIS"/>
    <property type="match status" value="1"/>
</dbReference>
<reference evidence="3 4" key="1">
    <citation type="submission" date="2024-08" db="EMBL/GenBank/DDBJ databases">
        <authorList>
            <person name="Cucini C."/>
            <person name="Frati F."/>
        </authorList>
    </citation>
    <scope>NUCLEOTIDE SEQUENCE [LARGE SCALE GENOMIC DNA]</scope>
</reference>
<feature type="chain" id="PRO_5045116385" description="Peptidase S1 domain-containing protein" evidence="1">
    <location>
        <begin position="27"/>
        <end position="353"/>
    </location>
</feature>
<dbReference type="PANTHER" id="PTHR24258:SF116">
    <property type="entry name" value="FI16631P1-RELATED"/>
    <property type="match status" value="1"/>
</dbReference>
<dbReference type="InterPro" id="IPR043504">
    <property type="entry name" value="Peptidase_S1_PA_chymotrypsin"/>
</dbReference>
<feature type="domain" description="Peptidase S1" evidence="2">
    <location>
        <begin position="101"/>
        <end position="353"/>
    </location>
</feature>
<keyword evidence="1" id="KW-0732">Signal</keyword>
<organism evidence="3 4">
    <name type="scientific">Orchesella dallaii</name>
    <dbReference type="NCBI Taxonomy" id="48710"/>
    <lineage>
        <taxon>Eukaryota</taxon>
        <taxon>Metazoa</taxon>
        <taxon>Ecdysozoa</taxon>
        <taxon>Arthropoda</taxon>
        <taxon>Hexapoda</taxon>
        <taxon>Collembola</taxon>
        <taxon>Entomobryomorpha</taxon>
        <taxon>Entomobryoidea</taxon>
        <taxon>Orchesellidae</taxon>
        <taxon>Orchesellinae</taxon>
        <taxon>Orchesella</taxon>
    </lineage>
</organism>
<dbReference type="PROSITE" id="PS50240">
    <property type="entry name" value="TRYPSIN_DOM"/>
    <property type="match status" value="1"/>
</dbReference>
<sequence length="353" mass="39178">MAKSSGYLWAGVASITILLQLANVNSQSCNVFPGPRQCPYGYNEVFSYVTNGQITQRGCCLPNANKEDRMALAATAEGCETTWCSPLHVPDPCNYIVGDFIVNGTRLVYEEVHRETCSSSQYPTGNRAYCCRPNSLEGALASTYGAEPNEFPHQVGVSVQGHVCGGTIYNKRYIITAAHCVVDSEAPRRVTPVYPKQNYKVTIGTNMWTDRSPKDLYGVEEVIVHEKYSKLEGSEELKKLETGEVKDARWLRTYNDIALLRLDRDITFGPSVKALRLADKGFNPADYAKTAVIAGWGTSESGRVMGYLQKASMKIRSDDRCFNIENYVRFGELRDKLLCLGGIVDGEWNPGNF</sequence>
<evidence type="ECO:0000313" key="3">
    <source>
        <dbReference type="EMBL" id="CAL8146229.1"/>
    </source>
</evidence>
<evidence type="ECO:0000259" key="2">
    <source>
        <dbReference type="PROSITE" id="PS50240"/>
    </source>
</evidence>
<comment type="caution">
    <text evidence="3">The sequence shown here is derived from an EMBL/GenBank/DDBJ whole genome shotgun (WGS) entry which is preliminary data.</text>
</comment>
<dbReference type="EMBL" id="CAXLJM020000164">
    <property type="protein sequence ID" value="CAL8146229.1"/>
    <property type="molecule type" value="Genomic_DNA"/>
</dbReference>
<dbReference type="PANTHER" id="PTHR24258">
    <property type="entry name" value="SERINE PROTEASE-RELATED"/>
    <property type="match status" value="1"/>
</dbReference>
<evidence type="ECO:0000313" key="4">
    <source>
        <dbReference type="Proteomes" id="UP001642540"/>
    </source>
</evidence>
<keyword evidence="4" id="KW-1185">Reference proteome</keyword>
<protein>
    <recommendedName>
        <fullName evidence="2">Peptidase S1 domain-containing protein</fullName>
    </recommendedName>
</protein>
<name>A0ABP1S8X3_9HEXA</name>
<dbReference type="Pfam" id="PF00089">
    <property type="entry name" value="Trypsin"/>
    <property type="match status" value="1"/>
</dbReference>
<dbReference type="Gene3D" id="2.40.10.10">
    <property type="entry name" value="Trypsin-like serine proteases"/>
    <property type="match status" value="1"/>
</dbReference>
<accession>A0ABP1S8X3</accession>
<feature type="signal peptide" evidence="1">
    <location>
        <begin position="1"/>
        <end position="26"/>
    </location>
</feature>
<evidence type="ECO:0000256" key="1">
    <source>
        <dbReference type="SAM" id="SignalP"/>
    </source>
</evidence>
<dbReference type="InterPro" id="IPR001254">
    <property type="entry name" value="Trypsin_dom"/>
</dbReference>
<proteinExistence type="predicted"/>